<dbReference type="PRINTS" id="PR01805">
    <property type="entry name" value="VACJLIPOPROT"/>
</dbReference>
<dbReference type="PANTHER" id="PTHR30035:SF3">
    <property type="entry name" value="INTERMEMBRANE PHOSPHOLIPID TRANSPORT SYSTEM LIPOPROTEIN MLAA"/>
    <property type="match status" value="1"/>
</dbReference>
<keyword evidence="6" id="KW-1185">Reference proteome</keyword>
<accession>A0ABV7VQX7</accession>
<evidence type="ECO:0000313" key="6">
    <source>
        <dbReference type="Proteomes" id="UP001595722"/>
    </source>
</evidence>
<dbReference type="Pfam" id="PF04333">
    <property type="entry name" value="MlaA"/>
    <property type="match status" value="1"/>
</dbReference>
<gene>
    <name evidence="5" type="ORF">ACFOMG_07395</name>
</gene>
<dbReference type="EMBL" id="JBHRYB010000005">
    <property type="protein sequence ID" value="MFC3679935.1"/>
    <property type="molecule type" value="Genomic_DNA"/>
</dbReference>
<evidence type="ECO:0000313" key="5">
    <source>
        <dbReference type="EMBL" id="MFC3679935.1"/>
    </source>
</evidence>
<feature type="chain" id="PRO_5046673524" evidence="4">
    <location>
        <begin position="18"/>
        <end position="245"/>
    </location>
</feature>
<dbReference type="InterPro" id="IPR007428">
    <property type="entry name" value="MlaA"/>
</dbReference>
<comment type="similarity">
    <text evidence="1">Belongs to the MlaA family.</text>
</comment>
<evidence type="ECO:0000256" key="2">
    <source>
        <dbReference type="ARBA" id="ARBA00022729"/>
    </source>
</evidence>
<evidence type="ECO:0000256" key="4">
    <source>
        <dbReference type="SAM" id="SignalP"/>
    </source>
</evidence>
<keyword evidence="2 4" id="KW-0732">Signal</keyword>
<proteinExistence type="inferred from homology"/>
<feature type="region of interest" description="Disordered" evidence="3">
    <location>
        <begin position="219"/>
        <end position="245"/>
    </location>
</feature>
<evidence type="ECO:0000256" key="3">
    <source>
        <dbReference type="SAM" id="MobiDB-lite"/>
    </source>
</evidence>
<feature type="compositionally biased region" description="Acidic residues" evidence="3">
    <location>
        <begin position="220"/>
        <end position="245"/>
    </location>
</feature>
<reference evidence="6" key="1">
    <citation type="journal article" date="2019" name="Int. J. Syst. Evol. Microbiol.">
        <title>The Global Catalogue of Microorganisms (GCM) 10K type strain sequencing project: providing services to taxonomists for standard genome sequencing and annotation.</title>
        <authorList>
            <consortium name="The Broad Institute Genomics Platform"/>
            <consortium name="The Broad Institute Genome Sequencing Center for Infectious Disease"/>
            <person name="Wu L."/>
            <person name="Ma J."/>
        </authorList>
    </citation>
    <scope>NUCLEOTIDE SEQUENCE [LARGE SCALE GENOMIC DNA]</scope>
    <source>
        <strain evidence="6">KCTC 42424</strain>
    </source>
</reference>
<keyword evidence="5" id="KW-0449">Lipoprotein</keyword>
<comment type="caution">
    <text evidence="5">The sequence shown here is derived from an EMBL/GenBank/DDBJ whole genome shotgun (WGS) entry which is preliminary data.</text>
</comment>
<sequence length="245" mass="27457">MRFFTLLLGVLLPVLVAAETPDPDPWEGFNRKVFAFNETMDEYILRPVAKGYQYITPEPVDQSVSAFFSNLGDVVVIVNDLAQLKLGQAASDSARFLVNSTVGFFGIFDVASHIGLEKHDEDFGQTLGYWGVGTGPYLMLPFMGPSTVRDTSGMGISLVADTAYTELGENYAQQIGLYAINGIDTRADLIASEGLISGDRYTFIRSFYLQRREYLVNDGQTDDEWGDDDWDDESWDDDEWQEDEF</sequence>
<dbReference type="Proteomes" id="UP001595722">
    <property type="component" value="Unassembled WGS sequence"/>
</dbReference>
<feature type="signal peptide" evidence="4">
    <location>
        <begin position="1"/>
        <end position="17"/>
    </location>
</feature>
<dbReference type="PANTHER" id="PTHR30035">
    <property type="entry name" value="LIPOPROTEIN VACJ-RELATED"/>
    <property type="match status" value="1"/>
</dbReference>
<name>A0ABV7VQX7_9GAMM</name>
<dbReference type="RefSeq" id="WP_376865747.1">
    <property type="nucleotide sequence ID" value="NZ_JBHRYB010000005.1"/>
</dbReference>
<organism evidence="5 6">
    <name type="scientific">Bacterioplanoides pacificum</name>
    <dbReference type="NCBI Taxonomy" id="1171596"/>
    <lineage>
        <taxon>Bacteria</taxon>
        <taxon>Pseudomonadati</taxon>
        <taxon>Pseudomonadota</taxon>
        <taxon>Gammaproteobacteria</taxon>
        <taxon>Oceanospirillales</taxon>
        <taxon>Oceanospirillaceae</taxon>
        <taxon>Bacterioplanoides</taxon>
    </lineage>
</organism>
<protein>
    <submittedName>
        <fullName evidence="5">VacJ family lipoprotein</fullName>
    </submittedName>
</protein>
<evidence type="ECO:0000256" key="1">
    <source>
        <dbReference type="ARBA" id="ARBA00010634"/>
    </source>
</evidence>